<dbReference type="GO" id="GO:0016020">
    <property type="term" value="C:membrane"/>
    <property type="evidence" value="ECO:0007669"/>
    <property type="project" value="UniProtKB-SubCell"/>
</dbReference>
<proteinExistence type="predicted"/>
<evidence type="ECO:0000256" key="2">
    <source>
        <dbReference type="ARBA" id="ARBA00022692"/>
    </source>
</evidence>
<evidence type="ECO:0000256" key="5">
    <source>
        <dbReference type="PROSITE-ProRule" id="PRU00581"/>
    </source>
</evidence>
<feature type="transmembrane region" description="Helical" evidence="7">
    <location>
        <begin position="136"/>
        <end position="160"/>
    </location>
</feature>
<evidence type="ECO:0000256" key="3">
    <source>
        <dbReference type="ARBA" id="ARBA00022989"/>
    </source>
</evidence>
<evidence type="ECO:0000313" key="10">
    <source>
        <dbReference type="Proteomes" id="UP000386466"/>
    </source>
</evidence>
<feature type="region of interest" description="Disordered" evidence="6">
    <location>
        <begin position="208"/>
        <end position="249"/>
    </location>
</feature>
<evidence type="ECO:0000256" key="1">
    <source>
        <dbReference type="ARBA" id="ARBA00004141"/>
    </source>
</evidence>
<keyword evidence="2 5" id="KW-0812">Transmembrane</keyword>
<comment type="subcellular location">
    <subcellularLocation>
        <location evidence="1">Membrane</location>
        <topology evidence="1">Multi-pass membrane protein</topology>
    </subcellularLocation>
</comment>
<dbReference type="PANTHER" id="PTHR22776:SF45">
    <property type="entry name" value="CHEMOKINE-LIKE FACTOR"/>
    <property type="match status" value="1"/>
</dbReference>
<reference evidence="9 10" key="1">
    <citation type="submission" date="2019-01" db="EMBL/GenBank/DDBJ databases">
        <authorList>
            <person name="Alioto T."/>
            <person name="Alioto T."/>
        </authorList>
    </citation>
    <scope>NUCLEOTIDE SEQUENCE [LARGE SCALE GENOMIC DNA]</scope>
</reference>
<feature type="transmembrane region" description="Helical" evidence="7">
    <location>
        <begin position="172"/>
        <end position="192"/>
    </location>
</feature>
<evidence type="ECO:0000256" key="6">
    <source>
        <dbReference type="SAM" id="MobiDB-lite"/>
    </source>
</evidence>
<dbReference type="PANTHER" id="PTHR22776">
    <property type="entry name" value="MARVEL-CONTAINING POTENTIAL LIPID RAFT-ASSOCIATED PROTEIN"/>
    <property type="match status" value="1"/>
</dbReference>
<dbReference type="EMBL" id="CAAGRJ010012526">
    <property type="protein sequence ID" value="VFV29161.1"/>
    <property type="molecule type" value="Genomic_DNA"/>
</dbReference>
<sequence>MQTLKQKHRPFCLSVKGQVKMLRLALTVTSMAFFIIAQAPEPYIVITGFEVAVIFFFIILYMLRLDRLIDCLFWPLLDIINSMVTAIFMIIISVLALIPETTTFIVLGGDIINSFITAVFLLIVAILAMQEMERRHLFYVGGDLLNDLFAIIFLVGAVVIAVKSRQTMPLHYFIAVILIGMAGMFALMDMCLQRKHFKGKRLKTNVLFPPKNERKVEKPKEAENPPEKAPEKAPQKAEKPKEKVKGGKK</sequence>
<evidence type="ECO:0000256" key="7">
    <source>
        <dbReference type="SAM" id="Phobius"/>
    </source>
</evidence>
<feature type="domain" description="MARVEL" evidence="8">
    <location>
        <begin position="11"/>
        <end position="133"/>
    </location>
</feature>
<feature type="compositionally biased region" description="Basic and acidic residues" evidence="6">
    <location>
        <begin position="211"/>
        <end position="249"/>
    </location>
</feature>
<keyword evidence="3 7" id="KW-1133">Transmembrane helix</keyword>
<name>A0A485N6T4_LYNPA</name>
<dbReference type="InterPro" id="IPR050578">
    <property type="entry name" value="MARVEL-CKLF_proteins"/>
</dbReference>
<keyword evidence="4 5" id="KW-0472">Membrane</keyword>
<organism evidence="9 10">
    <name type="scientific">Lynx pardinus</name>
    <name type="common">Iberian lynx</name>
    <name type="synonym">Felis pardina</name>
    <dbReference type="NCBI Taxonomy" id="191816"/>
    <lineage>
        <taxon>Eukaryota</taxon>
        <taxon>Metazoa</taxon>
        <taxon>Chordata</taxon>
        <taxon>Craniata</taxon>
        <taxon>Vertebrata</taxon>
        <taxon>Euteleostomi</taxon>
        <taxon>Mammalia</taxon>
        <taxon>Eutheria</taxon>
        <taxon>Laurasiatheria</taxon>
        <taxon>Carnivora</taxon>
        <taxon>Feliformia</taxon>
        <taxon>Felidae</taxon>
        <taxon>Felinae</taxon>
        <taxon>Lynx</taxon>
    </lineage>
</organism>
<feature type="transmembrane region" description="Helical" evidence="7">
    <location>
        <begin position="75"/>
        <end position="98"/>
    </location>
</feature>
<gene>
    <name evidence="9" type="ORF">LYPA_23C007457</name>
</gene>
<feature type="transmembrane region" description="Helical" evidence="7">
    <location>
        <begin position="21"/>
        <end position="37"/>
    </location>
</feature>
<evidence type="ECO:0000256" key="4">
    <source>
        <dbReference type="ARBA" id="ARBA00023136"/>
    </source>
</evidence>
<dbReference type="Proteomes" id="UP000386466">
    <property type="component" value="Unassembled WGS sequence"/>
</dbReference>
<dbReference type="InterPro" id="IPR008253">
    <property type="entry name" value="Marvel"/>
</dbReference>
<evidence type="ECO:0000259" key="8">
    <source>
        <dbReference type="PROSITE" id="PS51225"/>
    </source>
</evidence>
<accession>A0A485N6T4</accession>
<protein>
    <submittedName>
        <fullName evidence="9">Chemokine-like factor-like</fullName>
    </submittedName>
</protein>
<dbReference type="PROSITE" id="PS51225">
    <property type="entry name" value="MARVEL"/>
    <property type="match status" value="1"/>
</dbReference>
<dbReference type="AlphaFoldDB" id="A0A485N6T4"/>
<feature type="transmembrane region" description="Helical" evidence="7">
    <location>
        <begin position="104"/>
        <end position="129"/>
    </location>
</feature>
<keyword evidence="10" id="KW-1185">Reference proteome</keyword>
<feature type="transmembrane region" description="Helical" evidence="7">
    <location>
        <begin position="43"/>
        <end position="63"/>
    </location>
</feature>
<evidence type="ECO:0000313" key="9">
    <source>
        <dbReference type="EMBL" id="VFV29161.1"/>
    </source>
</evidence>